<organism evidence="11 12">
    <name type="scientific">Priapulus caudatus</name>
    <name type="common">Priapulid worm</name>
    <dbReference type="NCBI Taxonomy" id="37621"/>
    <lineage>
        <taxon>Eukaryota</taxon>
        <taxon>Metazoa</taxon>
        <taxon>Ecdysozoa</taxon>
        <taxon>Scalidophora</taxon>
        <taxon>Priapulida</taxon>
        <taxon>Priapulimorpha</taxon>
        <taxon>Priapulimorphida</taxon>
        <taxon>Priapulidae</taxon>
        <taxon>Priapulus</taxon>
    </lineage>
</organism>
<dbReference type="CDD" id="cd11772">
    <property type="entry name" value="SH3_OSTF1"/>
    <property type="match status" value="1"/>
</dbReference>
<evidence type="ECO:0000256" key="3">
    <source>
        <dbReference type="ARBA" id="ARBA00022490"/>
    </source>
</evidence>
<dbReference type="GeneID" id="106813324"/>
<keyword evidence="4" id="KW-0677">Repeat</keyword>
<protein>
    <recommendedName>
        <fullName evidence="7">Osteoclast-stimulating factor 1</fullName>
    </recommendedName>
</protein>
<evidence type="ECO:0000256" key="6">
    <source>
        <dbReference type="ARBA" id="ARBA00037432"/>
    </source>
</evidence>
<sequence>MSIPVRAAPPRPVAKPGHVKVMKALFKYVAQQPDELSFEEGDLLYVVDQKETGWWTAKCGGRTGLVPENYVEESAETLLNPLHEAAKRGNIDFMSECLRNQVSVNGLDKAGSTPLYWASHAGHVDCVRNLLAVPTVAVNSQNKLGDTPLHAAAWKGHADIVKLLLDEGANTSITNKENKTALNLAHNADTATLLKQAIAPVRVYSGEYGEEEDSD</sequence>
<dbReference type="SMART" id="SM00248">
    <property type="entry name" value="ANK"/>
    <property type="match status" value="3"/>
</dbReference>
<keyword evidence="11" id="KW-1185">Reference proteome</keyword>
<dbReference type="RefSeq" id="XP_014672930.1">
    <property type="nucleotide sequence ID" value="XM_014817444.1"/>
</dbReference>
<dbReference type="RefSeq" id="XP_014672933.1">
    <property type="nucleotide sequence ID" value="XM_014817447.1"/>
</dbReference>
<gene>
    <name evidence="12 13 14" type="primary">LOC106813324</name>
</gene>
<evidence type="ECO:0000313" key="14">
    <source>
        <dbReference type="RefSeq" id="XP_014672933.1"/>
    </source>
</evidence>
<evidence type="ECO:0000256" key="1">
    <source>
        <dbReference type="ARBA" id="ARBA00004496"/>
    </source>
</evidence>
<dbReference type="InterPro" id="IPR036028">
    <property type="entry name" value="SH3-like_dom_sf"/>
</dbReference>
<dbReference type="InterPro" id="IPR002110">
    <property type="entry name" value="Ankyrin_rpt"/>
</dbReference>
<dbReference type="PROSITE" id="PS50088">
    <property type="entry name" value="ANK_REPEAT"/>
    <property type="match status" value="1"/>
</dbReference>
<dbReference type="Gene3D" id="2.30.30.40">
    <property type="entry name" value="SH3 Domains"/>
    <property type="match status" value="1"/>
</dbReference>
<dbReference type="SMART" id="SM00326">
    <property type="entry name" value="SH3"/>
    <property type="match status" value="1"/>
</dbReference>
<feature type="repeat" description="ANK" evidence="8">
    <location>
        <begin position="144"/>
        <end position="176"/>
    </location>
</feature>
<dbReference type="SUPFAM" id="SSF48403">
    <property type="entry name" value="Ankyrin repeat"/>
    <property type="match status" value="1"/>
</dbReference>
<evidence type="ECO:0000256" key="2">
    <source>
        <dbReference type="ARBA" id="ARBA00022443"/>
    </source>
</evidence>
<evidence type="ECO:0000256" key="7">
    <source>
        <dbReference type="ARBA" id="ARBA00040640"/>
    </source>
</evidence>
<dbReference type="PRINTS" id="PR00452">
    <property type="entry name" value="SH3DOMAIN"/>
</dbReference>
<dbReference type="PROSITE" id="PS50002">
    <property type="entry name" value="SH3"/>
    <property type="match status" value="1"/>
</dbReference>
<comment type="subcellular location">
    <subcellularLocation>
        <location evidence="1">Cytoplasm</location>
    </subcellularLocation>
</comment>
<dbReference type="PROSITE" id="PS50297">
    <property type="entry name" value="ANK_REP_REGION"/>
    <property type="match status" value="1"/>
</dbReference>
<keyword evidence="5 8" id="KW-0040">ANK repeat</keyword>
<dbReference type="Pfam" id="PF13857">
    <property type="entry name" value="Ank_5"/>
    <property type="match status" value="1"/>
</dbReference>
<evidence type="ECO:0000256" key="4">
    <source>
        <dbReference type="ARBA" id="ARBA00022737"/>
    </source>
</evidence>
<name>A0ABM1EL59_PRICU</name>
<dbReference type="Pfam" id="PF12796">
    <property type="entry name" value="Ank_2"/>
    <property type="match status" value="1"/>
</dbReference>
<keyword evidence="2 9" id="KW-0728">SH3 domain</keyword>
<dbReference type="SUPFAM" id="SSF50044">
    <property type="entry name" value="SH3-domain"/>
    <property type="match status" value="1"/>
</dbReference>
<evidence type="ECO:0000256" key="9">
    <source>
        <dbReference type="PROSITE-ProRule" id="PRU00192"/>
    </source>
</evidence>
<dbReference type="Pfam" id="PF14604">
    <property type="entry name" value="SH3_9"/>
    <property type="match status" value="1"/>
</dbReference>
<dbReference type="PRINTS" id="PR00499">
    <property type="entry name" value="P67PHOX"/>
</dbReference>
<evidence type="ECO:0000259" key="10">
    <source>
        <dbReference type="PROSITE" id="PS50002"/>
    </source>
</evidence>
<dbReference type="Proteomes" id="UP000695022">
    <property type="component" value="Unplaced"/>
</dbReference>
<evidence type="ECO:0000313" key="11">
    <source>
        <dbReference type="Proteomes" id="UP000695022"/>
    </source>
</evidence>
<proteinExistence type="predicted"/>
<dbReference type="InterPro" id="IPR036770">
    <property type="entry name" value="Ankyrin_rpt-contain_sf"/>
</dbReference>
<accession>A0ABM1EL59</accession>
<evidence type="ECO:0000256" key="8">
    <source>
        <dbReference type="PROSITE-ProRule" id="PRU00023"/>
    </source>
</evidence>
<dbReference type="PANTHER" id="PTHR24155:SF10">
    <property type="entry name" value="OSTEOCLAST-STIMULATING FACTOR 1"/>
    <property type="match status" value="1"/>
</dbReference>
<reference evidence="12 13" key="1">
    <citation type="submission" date="2025-05" db="UniProtKB">
        <authorList>
            <consortium name="RefSeq"/>
        </authorList>
    </citation>
    <scope>IDENTIFICATION</scope>
</reference>
<dbReference type="RefSeq" id="XP_014672931.1">
    <property type="nucleotide sequence ID" value="XM_014817445.1"/>
</dbReference>
<evidence type="ECO:0000313" key="13">
    <source>
        <dbReference type="RefSeq" id="XP_014672931.1"/>
    </source>
</evidence>
<comment type="function">
    <text evidence="6">Induces bone resorption, acting probably through a signaling cascade which results in the secretion of factor(s) enhancing osteoclast formation and activity.</text>
</comment>
<feature type="domain" description="SH3" evidence="10">
    <location>
        <begin position="17"/>
        <end position="76"/>
    </location>
</feature>
<dbReference type="PRINTS" id="PR01415">
    <property type="entry name" value="ANKYRIN"/>
</dbReference>
<evidence type="ECO:0000313" key="12">
    <source>
        <dbReference type="RefSeq" id="XP_014672930.1"/>
    </source>
</evidence>
<dbReference type="InterPro" id="IPR001452">
    <property type="entry name" value="SH3_domain"/>
</dbReference>
<dbReference type="Gene3D" id="1.25.40.20">
    <property type="entry name" value="Ankyrin repeat-containing domain"/>
    <property type="match status" value="1"/>
</dbReference>
<dbReference type="PANTHER" id="PTHR24155">
    <property type="entry name" value="OSTEOCLAST-STIMULATING FACTOR 1"/>
    <property type="match status" value="1"/>
</dbReference>
<evidence type="ECO:0000256" key="5">
    <source>
        <dbReference type="ARBA" id="ARBA00023043"/>
    </source>
</evidence>
<keyword evidence="3" id="KW-0963">Cytoplasm</keyword>